<dbReference type="AlphaFoldDB" id="A0A238GYC1"/>
<organism evidence="1 2">
    <name type="scientific">Burkholderia singularis</name>
    <dbReference type="NCBI Taxonomy" id="1503053"/>
    <lineage>
        <taxon>Bacteria</taxon>
        <taxon>Pseudomonadati</taxon>
        <taxon>Pseudomonadota</taxon>
        <taxon>Betaproteobacteria</taxon>
        <taxon>Burkholderiales</taxon>
        <taxon>Burkholderiaceae</taxon>
        <taxon>Burkholderia</taxon>
        <taxon>pseudomallei group</taxon>
    </lineage>
</organism>
<gene>
    <name evidence="1" type="ORF">BSIN_1289</name>
</gene>
<reference evidence="1 2" key="1">
    <citation type="submission" date="2017-04" db="EMBL/GenBank/DDBJ databases">
        <authorList>
            <person name="Afonso C.L."/>
            <person name="Miller P.J."/>
            <person name="Scott M.A."/>
            <person name="Spackman E."/>
            <person name="Goraichik I."/>
            <person name="Dimitrov K.M."/>
            <person name="Suarez D.L."/>
            <person name="Swayne D.E."/>
        </authorList>
    </citation>
    <scope>NUCLEOTIDE SEQUENCE [LARGE SCALE GENOMIC DNA]</scope>
    <source>
        <strain evidence="1">LMG 28154</strain>
    </source>
</reference>
<accession>A0A238GYC1</accession>
<dbReference type="EMBL" id="FXAN01000004">
    <property type="protein sequence ID" value="SMF97985.1"/>
    <property type="molecule type" value="Genomic_DNA"/>
</dbReference>
<dbReference type="Proteomes" id="UP000198460">
    <property type="component" value="Unassembled WGS sequence"/>
</dbReference>
<name>A0A238GYC1_9BURK</name>
<proteinExistence type="predicted"/>
<evidence type="ECO:0000313" key="1">
    <source>
        <dbReference type="EMBL" id="SMF97985.1"/>
    </source>
</evidence>
<sequence length="48" mass="5395">MTFARAIFHAIYSANAYTFATPSESRARQRDAFRATYPGLMAHLLSIT</sequence>
<protein>
    <submittedName>
        <fullName evidence="1">Uncharacterized protein</fullName>
    </submittedName>
</protein>
<evidence type="ECO:0000313" key="2">
    <source>
        <dbReference type="Proteomes" id="UP000198460"/>
    </source>
</evidence>